<dbReference type="Gene3D" id="2.60.40.10">
    <property type="entry name" value="Immunoglobulins"/>
    <property type="match status" value="2"/>
</dbReference>
<dbReference type="EMBL" id="CP002868">
    <property type="protein sequence ID" value="AEJ18741.1"/>
    <property type="molecule type" value="Genomic_DNA"/>
</dbReference>
<dbReference type="InterPro" id="IPR013783">
    <property type="entry name" value="Ig-like_fold"/>
</dbReference>
<gene>
    <name evidence="2" type="ordered locus">Spica_0581</name>
</gene>
<feature type="domain" description="Ig-like" evidence="1">
    <location>
        <begin position="701"/>
        <end position="772"/>
    </location>
</feature>
<dbReference type="Pfam" id="PF12245">
    <property type="entry name" value="Big_3_2"/>
    <property type="match status" value="2"/>
</dbReference>
<accession>F8F197</accession>
<proteinExistence type="predicted"/>
<dbReference type="SUPFAM" id="SSF81296">
    <property type="entry name" value="E set domains"/>
    <property type="match status" value="1"/>
</dbReference>
<reference evidence="3" key="1">
    <citation type="journal article" date="2013" name="Stand. Genomic Sci.">
        <title>Genome sequence of the thermophilic fresh-water bacterium Spirochaeta caldaria type strain (H1(T)), reclassification of Spirochaeta caldaria, Spirochaeta stenostrepta, and Spirochaeta zuelzerae in the genus Treponema as Treponema caldaria comb. nov., Treponema stenostrepta comb. nov., and Treponema zuelzerae comb. nov., and emendation of the genus Treponema.</title>
        <authorList>
            <person name="Abt B."/>
            <person name="Goker M."/>
            <person name="Scheuner C."/>
            <person name="Han C."/>
            <person name="Lu M."/>
            <person name="Misra M."/>
            <person name="Lapidus A."/>
            <person name="Nolan M."/>
            <person name="Lucas S."/>
            <person name="Hammon N."/>
            <person name="Deshpande S."/>
            <person name="Cheng J.F."/>
            <person name="Tapia R."/>
            <person name="Goodwin L.A."/>
            <person name="Pitluck S."/>
            <person name="Liolios K."/>
            <person name="Pagani I."/>
            <person name="Ivanova N."/>
            <person name="Mavromatis K."/>
            <person name="Mikhailova N."/>
            <person name="Huntemann M."/>
            <person name="Pati A."/>
            <person name="Chen A."/>
            <person name="Palaniappan K."/>
            <person name="Land M."/>
            <person name="Hauser L."/>
            <person name="Jeffries C.D."/>
            <person name="Rohde M."/>
            <person name="Spring S."/>
            <person name="Gronow S."/>
            <person name="Detter J.C."/>
            <person name="Bristow J."/>
            <person name="Eisen J.A."/>
            <person name="Markowitz V."/>
            <person name="Hugenholtz P."/>
            <person name="Kyrpides N.C."/>
            <person name="Woyke T."/>
            <person name="Klenk H.P."/>
        </authorList>
    </citation>
    <scope>NUCLEOTIDE SEQUENCE</scope>
    <source>
        <strain evidence="3">ATCC 51460 / DSM 7334 / H1</strain>
    </source>
</reference>
<keyword evidence="3" id="KW-1185">Reference proteome</keyword>
<dbReference type="eggNOG" id="COG3291">
    <property type="taxonomic scope" value="Bacteria"/>
</dbReference>
<name>F8F197_GRAC1</name>
<dbReference type="Gene3D" id="2.60.40.650">
    <property type="match status" value="1"/>
</dbReference>
<evidence type="ECO:0000313" key="2">
    <source>
        <dbReference type="EMBL" id="AEJ18741.1"/>
    </source>
</evidence>
<evidence type="ECO:0000259" key="1">
    <source>
        <dbReference type="Pfam" id="PF12245"/>
    </source>
</evidence>
<feature type="domain" description="Ig-like" evidence="1">
    <location>
        <begin position="1751"/>
        <end position="1802"/>
    </location>
</feature>
<protein>
    <recommendedName>
        <fullName evidence="1">Ig-like domain-containing protein</fullName>
    </recommendedName>
</protein>
<evidence type="ECO:0000313" key="3">
    <source>
        <dbReference type="Proteomes" id="UP000000503"/>
    </source>
</evidence>
<dbReference type="InterPro" id="IPR014756">
    <property type="entry name" value="Ig_E-set"/>
</dbReference>
<sequence length="2238" mass="241951">MKHNRLIRFAKVEFLLTCLIVAPFLYAGGKGESARDNADGTLNWSKTFNITDKKPGIYNLYAEGQDVAGNKTIAGPINLYVDPKSDLPIARIANPLQGMRVSGDLNIVGTCTDDDAVERVELQIDGGDWIVAKGKAFWSYYIKTGDIPDGRRKISVRGIDINGLVGPVQTIQFDMDRARPGATILQPQAGSLVSGTITMKGTVQDANGVAKVEYSLDNGENWIPIKGSYDVKKGIFPFSVAIDTKKLSPGPTVVLIRGTDRVGSVGITPTLFVIDNTRPEITILSPLPGEKIDRSFVVMGRVRDDVALSSFSWKMGSQGGEIPFTPGDPYWALPITITDTKLSSVEILFTARDLIGNITEYKFKFPLDQTKDFPRTTLLNPISSGSGKAAMSAGTLLVAGYARDDDGVSAIEYWLDKEPEKKIETSGAFSVQIDGIVPGKHTISVRAIDRNGLAGPIASTLFEDIGPDPQLSLEDIIYNSGAKDERKEAFDPGMEVAPDAKASLRLTAKTLGKLEKLVYSFADGPEQSITAKGGGTQTFLIPLPSAGPFGFIPFTASVTDSAGRTVSLTSHVYITNYGVVRGSPAFYFTDERLSSDGVVYFKKNAGEAEPVLFTGRFVGAEIAQVSLEPDSKILQVTAESNRILVKPLSAGVTGPHRIVVKSTMGHIYKSDQFTFNNDDTGPQIQLKKLDTPFITTPTYTLSAVLTDISGIHSASYRILNAEGKEVTNGTIPLHGKAGDTKASVNHEIAIGTLPNGAYTIELTTQDTAGNSSLESVLVYKDTAGPEISLVSPSSELTIPFATGFVQDPAGIQSLSYAADGKSFTALDANKPFTIPLIDPVSGQMLSGSGGVLKAVDRAGNVTTLNIPAFYSSSRDVETALPTETSTGGTKAASIPAPKIELFGVLPGFGAPFIGGTPGASGAVTPSGTTMIGPRPILIFKMSSAAPPVSLAYSLGTIKGTIDPGSLIPIGSGSVEGQTIYAGVLFVDLGSPKSGQVIAGITVKDKNGKTGSATLNLQVQVDADKPNLSFVSLEDNTQQRALVRFMVSATSSLGLQGYRYQLDKEAPQLIENPGSALIELTTLSAGSHTITLTAVDLLGRESAPIKRNIRVIGPVPQLGEIAVSQKNGRTIVERSGTFSYESGAFLEGTVSAANGLTGVELHFGNRTPIKAVLKKGTGSDTLWQAPLPVDLPFTRIPIEIILTDGAGLSVTKTFDLYRIISLKDPLKFDKPGLYTNDIRYNANENSFRFVSDEVLQFRFIGEPLESVRFNTNTPELVIDYQDRMITVHPVKDGKTQPVWIIAKTIEGDEFRWGPCTFIVSLTDPAVTIVEPRQDGWYKGLIPFVATLDPSQTGLQKIERVEYVVDSFNNEDAQWTPLALTPDPKDPLKLQGEFLLNGADGAHNVLFKAVNGLGRSKEFHIIVNRDTQNPAGRIMLPPNQDSVNGRITIAASFDDPSGQLAAILWSEDGGKTWEPSNTLNFTVRRFDLSAQSSAADQIRFKAVDASGNETELTGSFNLDVAADKPRVQIMQPEELEVLREDFVIAGAAFDDDGLKSIHYRFDDGPIQELALEGNSFNVPIRLVDTTDNEHHITVFAEDIYGVHGDPVVRTYRISKEEPKAEIRTPTLDTTVRGVIDISGVASDANGIKEVYLSFDNAVTFNKCVGTENWTYRLDTRNLKSGLHSIYVKPIDGYETTGFYAGLISIDNTAPQVMLDVPFDMSVSRGNLVLSGRISDDTQLASCDAVVFSKLQPDKGTRTFSLPLEPVIQQTLDLTGLPKGEYGIRIVVRDKAGNETVSSRDFVLDPDFTDEMIAIATPVRGEYLTGMFRIQGFLRSSRLPSAVSLLIDNEDVASITPKSNGWFSLDISDEKLKTGTHTLIVRYTNNENKVVSSEPVTIDYKPSGPWIMVNAFTSGDYIPGRPWLKGNAGWYLASADAEAEADADAALAASAPKNKKVDPKSLARARQQGRQVALIEVSLDNGRTFFPAAGTKDWKFRLETQDYPEGLLPLLVRATFKNGDRTLSKVILNLDKTPPSISMLKPEEGGRFNQNLKVYGIAKDDVNLASVRVVLRQGDKAGYQVPAFIQGLYVDSGGLGETLYNAGLGLTFFDDNVKLQASYGFTPQHYNNEEQRFYGTVFSGKLLANVAALPFGYFFGPDWNFLSANLAVGAKFSYFTETASGQPLILSAVVGQVEFPRFKFERLQYFSTLSLYSELQAWFISAEVSGGIAYRLSFGVRSSIF</sequence>
<dbReference type="InterPro" id="IPR022038">
    <property type="entry name" value="Ig-like_bact"/>
</dbReference>
<dbReference type="STRING" id="744872.Spica_0581"/>
<dbReference type="HOGENOM" id="CLU_001329_0_0_12"/>
<dbReference type="Proteomes" id="UP000000503">
    <property type="component" value="Chromosome"/>
</dbReference>
<organism evidence="2 3">
    <name type="scientific">Gracilinema caldarium (strain ATCC 51460 / DSM 7334 / H1)</name>
    <name type="common">Treponema caldarium</name>
    <dbReference type="NCBI Taxonomy" id="744872"/>
    <lineage>
        <taxon>Bacteria</taxon>
        <taxon>Pseudomonadati</taxon>
        <taxon>Spirochaetota</taxon>
        <taxon>Spirochaetia</taxon>
        <taxon>Spirochaetales</taxon>
        <taxon>Breznakiellaceae</taxon>
        <taxon>Gracilinema</taxon>
    </lineage>
</organism>
<dbReference type="Pfam" id="PF17957">
    <property type="entry name" value="Big_7"/>
    <property type="match status" value="3"/>
</dbReference>
<dbReference type="KEGG" id="scd:Spica_0581"/>